<feature type="compositionally biased region" description="Basic and acidic residues" evidence="1">
    <location>
        <begin position="264"/>
        <end position="287"/>
    </location>
</feature>
<dbReference type="Proteomes" id="UP000029109">
    <property type="component" value="Unassembled WGS sequence"/>
</dbReference>
<reference evidence="2 3" key="1">
    <citation type="submission" date="2014-03" db="EMBL/GenBank/DDBJ databases">
        <title>Genomics of Bifidobacteria.</title>
        <authorList>
            <person name="Ventura M."/>
            <person name="Milani C."/>
            <person name="Lugli G.A."/>
        </authorList>
    </citation>
    <scope>NUCLEOTIDE SEQUENCE [LARGE SCALE GENOMIC DNA]</scope>
    <source>
        <strain evidence="2 3">LMG 21816</strain>
    </source>
</reference>
<feature type="region of interest" description="Disordered" evidence="1">
    <location>
        <begin position="509"/>
        <end position="535"/>
    </location>
</feature>
<protein>
    <submittedName>
        <fullName evidence="2">Uncharacterized protein</fullName>
    </submittedName>
</protein>
<feature type="region of interest" description="Disordered" evidence="1">
    <location>
        <begin position="217"/>
        <end position="287"/>
    </location>
</feature>
<feature type="compositionally biased region" description="Basic and acidic residues" evidence="1">
    <location>
        <begin position="217"/>
        <end position="256"/>
    </location>
</feature>
<feature type="compositionally biased region" description="Basic and acidic residues" evidence="1">
    <location>
        <begin position="466"/>
        <end position="476"/>
    </location>
</feature>
<evidence type="ECO:0000256" key="1">
    <source>
        <dbReference type="SAM" id="MobiDB-lite"/>
    </source>
</evidence>
<gene>
    <name evidence="2" type="ORF">BPULL_0254</name>
</gene>
<organism evidence="2 3">
    <name type="scientific">Bifidobacterium pullorum</name>
    <dbReference type="NCBI Taxonomy" id="78448"/>
    <lineage>
        <taxon>Bacteria</taxon>
        <taxon>Bacillati</taxon>
        <taxon>Actinomycetota</taxon>
        <taxon>Actinomycetes</taxon>
        <taxon>Bifidobacteriales</taxon>
        <taxon>Bifidobacteriaceae</taxon>
        <taxon>Bifidobacterium</taxon>
    </lineage>
</organism>
<proteinExistence type="predicted"/>
<dbReference type="EMBL" id="JGZJ01000001">
    <property type="protein sequence ID" value="KFI84760.1"/>
    <property type="molecule type" value="Genomic_DNA"/>
</dbReference>
<evidence type="ECO:0000313" key="3">
    <source>
        <dbReference type="Proteomes" id="UP000029109"/>
    </source>
</evidence>
<feature type="compositionally biased region" description="Basic and acidic residues" evidence="1">
    <location>
        <begin position="516"/>
        <end position="527"/>
    </location>
</feature>
<feature type="compositionally biased region" description="Basic and acidic residues" evidence="1">
    <location>
        <begin position="350"/>
        <end position="368"/>
    </location>
</feature>
<dbReference type="AlphaFoldDB" id="A0A7V8HS45"/>
<name>A0A7V8HS45_9BIFI</name>
<feature type="region of interest" description="Disordered" evidence="1">
    <location>
        <begin position="350"/>
        <end position="381"/>
    </location>
</feature>
<sequence length="645" mass="69322">MLPTEGAAVAVEGVRGALVRTGRVVELPGFGALRRADDRILGGVRREIDARLVLFRFGQRTLCGDAVFEELGLAVGRDLVAVGGHDAVAVRVHGVVVDPVAVVEAAQVKLARGDDGILADAVHVVLVHGERVGEGVVLARLLQLLEGRRDDLRVEQSDLRGRFGRRGQRARLALGGGVVLLDGDVVQAVRLLGGRDVALDIGRFHLLRVRVDTETLQDDRPDAGEQHGGDHDDGDGDHRHAPRLERRDGAHAERRATLQRVRGHQPDAEHHAENGHQRGHDERDGDRGMHRCVVRAGEPVALRGQVGEHPHDHLRGEREHVEHQPDAELTAGALGDDEQTAAVDRHGDADATHQHMGDDGEHDADQQQRGHGAHHQFQTGQDEDVEAVVQSELRVGGAEALRVEHEQDVGPVGVELRAERHTDHQRHDNRHHAGVLGADAVGDLDHVTVDAHRGAVGVRRTGVDGQRGRQEADRGHQQSVGHPYADAHAQLGPDHALEAELSVPHQVGDETGQSEEQAHNDGQRQDHADEDAAASAVAARPLGLARDARAGGPLRGRGAVGGVVAVGFHVQDHRVVIGACGVAATGVVVGVEHHAKRIEKRHVSSLAGGSEVRDQANCSPFGLRDRRIVRVPGCRFRRGYTAAME</sequence>
<feature type="region of interest" description="Disordered" evidence="1">
    <location>
        <begin position="460"/>
        <end position="488"/>
    </location>
</feature>
<accession>A0A7V8HS45</accession>
<evidence type="ECO:0000313" key="2">
    <source>
        <dbReference type="EMBL" id="KFI84760.1"/>
    </source>
</evidence>
<comment type="caution">
    <text evidence="2">The sequence shown here is derived from an EMBL/GenBank/DDBJ whole genome shotgun (WGS) entry which is preliminary data.</text>
</comment>